<accession>A0ACC2NDT0</accession>
<dbReference type="EMBL" id="CM056743">
    <property type="protein sequence ID" value="KAJ8669369.1"/>
    <property type="molecule type" value="Genomic_DNA"/>
</dbReference>
<evidence type="ECO:0000313" key="2">
    <source>
        <dbReference type="Proteomes" id="UP001239111"/>
    </source>
</evidence>
<gene>
    <name evidence="1" type="ORF">QAD02_000628</name>
</gene>
<name>A0ACC2NDT0_9HYME</name>
<comment type="caution">
    <text evidence="1">The sequence shown here is derived from an EMBL/GenBank/DDBJ whole genome shotgun (WGS) entry which is preliminary data.</text>
</comment>
<dbReference type="Proteomes" id="UP001239111">
    <property type="component" value="Chromosome 3"/>
</dbReference>
<protein>
    <submittedName>
        <fullName evidence="1">Uncharacterized protein</fullName>
    </submittedName>
</protein>
<reference evidence="1" key="1">
    <citation type="submission" date="2023-04" db="EMBL/GenBank/DDBJ databases">
        <title>A chromosome-level genome assembly of the parasitoid wasp Eretmocerus hayati.</title>
        <authorList>
            <person name="Zhong Y."/>
            <person name="Liu S."/>
            <person name="Liu Y."/>
        </authorList>
    </citation>
    <scope>NUCLEOTIDE SEQUENCE</scope>
    <source>
        <strain evidence="1">ZJU_SS_LIU_2023</strain>
    </source>
</reference>
<keyword evidence="2" id="KW-1185">Reference proteome</keyword>
<organism evidence="1 2">
    <name type="scientific">Eretmocerus hayati</name>
    <dbReference type="NCBI Taxonomy" id="131215"/>
    <lineage>
        <taxon>Eukaryota</taxon>
        <taxon>Metazoa</taxon>
        <taxon>Ecdysozoa</taxon>
        <taxon>Arthropoda</taxon>
        <taxon>Hexapoda</taxon>
        <taxon>Insecta</taxon>
        <taxon>Pterygota</taxon>
        <taxon>Neoptera</taxon>
        <taxon>Endopterygota</taxon>
        <taxon>Hymenoptera</taxon>
        <taxon>Apocrita</taxon>
        <taxon>Proctotrupomorpha</taxon>
        <taxon>Chalcidoidea</taxon>
        <taxon>Aphelinidae</taxon>
        <taxon>Aphelininae</taxon>
        <taxon>Eretmocerus</taxon>
    </lineage>
</organism>
<evidence type="ECO:0000313" key="1">
    <source>
        <dbReference type="EMBL" id="KAJ8669369.1"/>
    </source>
</evidence>
<proteinExistence type="predicted"/>
<sequence length="166" mass="19152">MLLPRLLLLLGSASLAVTTLSDCAEHQPLQNSLQLISYEEENWDCEELMNRHVDYNPNCTNDLCLPEDIYVDCMYKEIWPKFHEWIIIGMHVIVFIVGLVGNALVCIAVYRNHQMRTVTNYFIVNLAVADLLVIVICLPPTIVWDITQTWFLGPLPCKIVLYFQVR</sequence>